<proteinExistence type="predicted"/>
<dbReference type="SMART" id="SM00220">
    <property type="entry name" value="S_TKc"/>
    <property type="match status" value="1"/>
</dbReference>
<dbReference type="PROSITE" id="PS00108">
    <property type="entry name" value="PROTEIN_KINASE_ST"/>
    <property type="match status" value="1"/>
</dbReference>
<evidence type="ECO:0000256" key="3">
    <source>
        <dbReference type="ARBA" id="ARBA00022679"/>
    </source>
</evidence>
<evidence type="ECO:0000256" key="7">
    <source>
        <dbReference type="ARBA" id="ARBA00047899"/>
    </source>
</evidence>
<dbReference type="AlphaFoldDB" id="A0A1B2JED1"/>
<accession>A0A1B2JED1</accession>
<dbReference type="Gene3D" id="1.10.510.10">
    <property type="entry name" value="Transferase(Phosphotransferase) domain 1"/>
    <property type="match status" value="1"/>
</dbReference>
<evidence type="ECO:0000256" key="5">
    <source>
        <dbReference type="ARBA" id="ARBA00022777"/>
    </source>
</evidence>
<dbReference type="EMBL" id="CP014586">
    <property type="protein sequence ID" value="ANZ76397.1"/>
    <property type="molecule type" value="Genomic_DNA"/>
</dbReference>
<feature type="compositionally biased region" description="Polar residues" evidence="10">
    <location>
        <begin position="404"/>
        <end position="420"/>
    </location>
</feature>
<keyword evidence="5" id="KW-0418">Kinase</keyword>
<keyword evidence="4 9" id="KW-0547">Nucleotide-binding</keyword>
<feature type="compositionally biased region" description="Basic and acidic residues" evidence="10">
    <location>
        <begin position="54"/>
        <end position="65"/>
    </location>
</feature>
<dbReference type="InterPro" id="IPR008271">
    <property type="entry name" value="Ser/Thr_kinase_AS"/>
</dbReference>
<evidence type="ECO:0000256" key="10">
    <source>
        <dbReference type="SAM" id="MobiDB-lite"/>
    </source>
</evidence>
<evidence type="ECO:0000256" key="4">
    <source>
        <dbReference type="ARBA" id="ARBA00022741"/>
    </source>
</evidence>
<reference evidence="12 13" key="1">
    <citation type="submission" date="2016-02" db="EMBL/GenBank/DDBJ databases">
        <title>Comparative genomic and transcriptomic foundation for Pichia pastoris.</title>
        <authorList>
            <person name="Love K.R."/>
            <person name="Shah K.A."/>
            <person name="Whittaker C.A."/>
            <person name="Wu J."/>
            <person name="Bartlett M.C."/>
            <person name="Ma D."/>
            <person name="Leeson R.L."/>
            <person name="Priest M."/>
            <person name="Young S.K."/>
            <person name="Love J.C."/>
        </authorList>
    </citation>
    <scope>NUCLEOTIDE SEQUENCE [LARGE SCALE GENOMIC DNA]</scope>
    <source>
        <strain evidence="12 13">ATCC 28485</strain>
    </source>
</reference>
<comment type="catalytic activity">
    <reaction evidence="7">
        <text>L-threonyl-[protein] + ATP = O-phospho-L-threonyl-[protein] + ADP + H(+)</text>
        <dbReference type="Rhea" id="RHEA:46608"/>
        <dbReference type="Rhea" id="RHEA-COMP:11060"/>
        <dbReference type="Rhea" id="RHEA-COMP:11605"/>
        <dbReference type="ChEBI" id="CHEBI:15378"/>
        <dbReference type="ChEBI" id="CHEBI:30013"/>
        <dbReference type="ChEBI" id="CHEBI:30616"/>
        <dbReference type="ChEBI" id="CHEBI:61977"/>
        <dbReference type="ChEBI" id="CHEBI:456216"/>
        <dbReference type="EC" id="2.7.11.1"/>
    </reaction>
</comment>
<dbReference type="OrthoDB" id="6513151at2759"/>
<feature type="region of interest" description="Disordered" evidence="10">
    <location>
        <begin position="1"/>
        <end position="33"/>
    </location>
</feature>
<dbReference type="InterPro" id="IPR017441">
    <property type="entry name" value="Protein_kinase_ATP_BS"/>
</dbReference>
<dbReference type="GO" id="GO:0004674">
    <property type="term" value="F:protein serine/threonine kinase activity"/>
    <property type="evidence" value="ECO:0007669"/>
    <property type="project" value="UniProtKB-KW"/>
</dbReference>
<dbReference type="EC" id="2.7.11.1" evidence="1"/>
<feature type="compositionally biased region" description="Basic and acidic residues" evidence="10">
    <location>
        <begin position="423"/>
        <end position="457"/>
    </location>
</feature>
<dbReference type="InterPro" id="IPR000719">
    <property type="entry name" value="Prot_kinase_dom"/>
</dbReference>
<evidence type="ECO:0000313" key="13">
    <source>
        <dbReference type="Proteomes" id="UP000094565"/>
    </source>
</evidence>
<evidence type="ECO:0000256" key="9">
    <source>
        <dbReference type="PROSITE-ProRule" id="PRU10141"/>
    </source>
</evidence>
<evidence type="ECO:0000256" key="8">
    <source>
        <dbReference type="ARBA" id="ARBA00048679"/>
    </source>
</evidence>
<dbReference type="Proteomes" id="UP000094565">
    <property type="component" value="Chromosome 3"/>
</dbReference>
<protein>
    <recommendedName>
        <fullName evidence="1">non-specific serine/threonine protein kinase</fullName>
        <ecNumber evidence="1">2.7.11.1</ecNumber>
    </recommendedName>
</protein>
<dbReference type="Pfam" id="PF00069">
    <property type="entry name" value="Pkinase"/>
    <property type="match status" value="1"/>
</dbReference>
<feature type="region of interest" description="Disordered" evidence="10">
    <location>
        <begin position="404"/>
        <end position="457"/>
    </location>
</feature>
<keyword evidence="6 9" id="KW-0067">ATP-binding</keyword>
<dbReference type="PROSITE" id="PS00107">
    <property type="entry name" value="PROTEIN_KINASE_ATP"/>
    <property type="match status" value="1"/>
</dbReference>
<evidence type="ECO:0000313" key="12">
    <source>
        <dbReference type="EMBL" id="ANZ76397.1"/>
    </source>
</evidence>
<keyword evidence="3" id="KW-0808">Transferase</keyword>
<dbReference type="PANTHER" id="PTHR24343:SF137">
    <property type="entry name" value="SERINE_THREONINE-PROTEIN KINASE HRK1"/>
    <property type="match status" value="1"/>
</dbReference>
<dbReference type="PANTHER" id="PTHR24343">
    <property type="entry name" value="SERINE/THREONINE KINASE"/>
    <property type="match status" value="1"/>
</dbReference>
<dbReference type="Gene3D" id="3.30.200.20">
    <property type="entry name" value="Phosphorylase Kinase, domain 1"/>
    <property type="match status" value="1"/>
</dbReference>
<feature type="region of interest" description="Disordered" evidence="10">
    <location>
        <begin position="470"/>
        <end position="506"/>
    </location>
</feature>
<dbReference type="PROSITE" id="PS50011">
    <property type="entry name" value="PROTEIN_KINASE_DOM"/>
    <property type="match status" value="1"/>
</dbReference>
<feature type="compositionally biased region" description="Polar residues" evidence="10">
    <location>
        <begin position="100"/>
        <end position="116"/>
    </location>
</feature>
<sequence>MPSKFLSFKKHHYNHHDLEGDPEKSTTPTVGKASNLVSRKSFLGISLGKTHSSESFHSEFEDHSSNHQRPSSTYNNDNEQSKSSMVELKRFFRPTKKLQHASSSSATPSRPITPSIENPGAKATFTHDSDNNMVLNTSRKFLDDLEGSLVKKYGKLGKTLGSGAGGSVRLLTRESDGVTFAVKEFRPRRPNENSKEYAKKCTAEFFIGSTLKHPNVIQIFDIISEHSHYYQVMEYAPIDFFAVVMSGKMSRSEINCCLKQITLGVAYMHSVGLAHRDLKLDNCVVTSDGIIKLIDFGSAVIFKYPFEEKPVAAHGIVGSDPYLAPEVLTSTKSYDPQAVDVWSIAIIYCCMTLRRFPWKAPKLTDNSFKLYAMNDDEPHDYVQSALHHKQLLQKRKQKALEVQLNTESNTATTAKESTPSMKDPNEKALHDLSKSSKESEEIREAEIKTNETSRIRDKENAAALPEQFENIHIENNVRPNSLESALPRQQDSKPERRHAGHTKIHKQIHGRYRLMRLLPHSARPIMSRLLEIDVEKRATIKDLLEDGWFSEIKYCTQDERGNVISAENHQHTIVLGDVDTAVPST</sequence>
<keyword evidence="13" id="KW-1185">Reference proteome</keyword>
<dbReference type="GO" id="GO:0005829">
    <property type="term" value="C:cytosol"/>
    <property type="evidence" value="ECO:0007669"/>
    <property type="project" value="TreeGrafter"/>
</dbReference>
<organism evidence="12 13">
    <name type="scientific">Komagataella pastoris</name>
    <name type="common">Yeast</name>
    <name type="synonym">Pichia pastoris</name>
    <dbReference type="NCBI Taxonomy" id="4922"/>
    <lineage>
        <taxon>Eukaryota</taxon>
        <taxon>Fungi</taxon>
        <taxon>Dikarya</taxon>
        <taxon>Ascomycota</taxon>
        <taxon>Saccharomycotina</taxon>
        <taxon>Pichiomycetes</taxon>
        <taxon>Pichiales</taxon>
        <taxon>Pichiaceae</taxon>
        <taxon>Komagataella</taxon>
    </lineage>
</organism>
<feature type="compositionally biased region" description="Polar residues" evidence="10">
    <location>
        <begin position="477"/>
        <end position="489"/>
    </location>
</feature>
<dbReference type="InterPro" id="IPR011009">
    <property type="entry name" value="Kinase-like_dom_sf"/>
</dbReference>
<feature type="compositionally biased region" description="Polar residues" evidence="10">
    <location>
        <begin position="67"/>
        <end position="84"/>
    </location>
</feature>
<evidence type="ECO:0000259" key="11">
    <source>
        <dbReference type="PROSITE" id="PS50011"/>
    </source>
</evidence>
<dbReference type="GO" id="GO:0005524">
    <property type="term" value="F:ATP binding"/>
    <property type="evidence" value="ECO:0007669"/>
    <property type="project" value="UniProtKB-UniRule"/>
</dbReference>
<evidence type="ECO:0000256" key="2">
    <source>
        <dbReference type="ARBA" id="ARBA00022527"/>
    </source>
</evidence>
<name>A0A1B2JED1_PICPA</name>
<evidence type="ECO:0000256" key="6">
    <source>
        <dbReference type="ARBA" id="ARBA00022840"/>
    </source>
</evidence>
<gene>
    <name evidence="12" type="primary">HRK1</name>
    <name evidence="12" type="ORF">ATY40_BA7503404</name>
</gene>
<dbReference type="SUPFAM" id="SSF56112">
    <property type="entry name" value="Protein kinase-like (PK-like)"/>
    <property type="match status" value="1"/>
</dbReference>
<dbReference type="GO" id="GO:0030447">
    <property type="term" value="P:filamentous growth"/>
    <property type="evidence" value="ECO:0007669"/>
    <property type="project" value="UniProtKB-ARBA"/>
</dbReference>
<feature type="compositionally biased region" description="Basic residues" evidence="10">
    <location>
        <begin position="495"/>
        <end position="506"/>
    </location>
</feature>
<comment type="catalytic activity">
    <reaction evidence="8">
        <text>L-seryl-[protein] + ATP = O-phospho-L-seryl-[protein] + ADP + H(+)</text>
        <dbReference type="Rhea" id="RHEA:17989"/>
        <dbReference type="Rhea" id="RHEA-COMP:9863"/>
        <dbReference type="Rhea" id="RHEA-COMP:11604"/>
        <dbReference type="ChEBI" id="CHEBI:15378"/>
        <dbReference type="ChEBI" id="CHEBI:29999"/>
        <dbReference type="ChEBI" id="CHEBI:30616"/>
        <dbReference type="ChEBI" id="CHEBI:83421"/>
        <dbReference type="ChEBI" id="CHEBI:456216"/>
        <dbReference type="EC" id="2.7.11.1"/>
    </reaction>
</comment>
<feature type="domain" description="Protein kinase" evidence="11">
    <location>
        <begin position="154"/>
        <end position="549"/>
    </location>
</feature>
<feature type="region of interest" description="Disordered" evidence="10">
    <location>
        <begin position="54"/>
        <end position="129"/>
    </location>
</feature>
<keyword evidence="2" id="KW-0723">Serine/threonine-protein kinase</keyword>
<feature type="compositionally biased region" description="Basic and acidic residues" evidence="10">
    <location>
        <begin position="15"/>
        <end position="24"/>
    </location>
</feature>
<evidence type="ECO:0000256" key="1">
    <source>
        <dbReference type="ARBA" id="ARBA00012513"/>
    </source>
</evidence>
<feature type="binding site" evidence="9">
    <location>
        <position position="183"/>
    </location>
    <ligand>
        <name>ATP</name>
        <dbReference type="ChEBI" id="CHEBI:30616"/>
    </ligand>
</feature>